<feature type="domain" description="Glycoside hydrolase family 5" evidence="6">
    <location>
        <begin position="80"/>
        <end position="375"/>
    </location>
</feature>
<dbReference type="InterPro" id="IPR017853">
    <property type="entry name" value="GH"/>
</dbReference>
<dbReference type="GO" id="GO:0046355">
    <property type="term" value="P:mannan catabolic process"/>
    <property type="evidence" value="ECO:0007669"/>
    <property type="project" value="UniProtKB-ARBA"/>
</dbReference>
<evidence type="ECO:0000256" key="5">
    <source>
        <dbReference type="ARBA" id="ARBA00023295"/>
    </source>
</evidence>
<dbReference type="PANTHER" id="PTHR31451">
    <property type="match status" value="1"/>
</dbReference>
<gene>
    <name evidence="7" type="ORF">B2J93_50</name>
</gene>
<organism evidence="7 8">
    <name type="scientific">Diplocarpon coronariae</name>
    <dbReference type="NCBI Taxonomy" id="2795749"/>
    <lineage>
        <taxon>Eukaryota</taxon>
        <taxon>Fungi</taxon>
        <taxon>Dikarya</taxon>
        <taxon>Ascomycota</taxon>
        <taxon>Pezizomycotina</taxon>
        <taxon>Leotiomycetes</taxon>
        <taxon>Helotiales</taxon>
        <taxon>Drepanopezizaceae</taxon>
        <taxon>Diplocarpon</taxon>
    </lineage>
</organism>
<dbReference type="EC" id="3.2.1.78" evidence="3"/>
<evidence type="ECO:0000259" key="6">
    <source>
        <dbReference type="Pfam" id="PF26410"/>
    </source>
</evidence>
<protein>
    <recommendedName>
        <fullName evidence="3">mannan endo-1,4-beta-mannosidase</fullName>
        <ecNumber evidence="3">3.2.1.78</ecNumber>
    </recommendedName>
</protein>
<dbReference type="InterPro" id="IPR045053">
    <property type="entry name" value="MAN-like"/>
</dbReference>
<dbReference type="AlphaFoldDB" id="A0A218Z442"/>
<evidence type="ECO:0000313" key="8">
    <source>
        <dbReference type="Proteomes" id="UP000242519"/>
    </source>
</evidence>
<dbReference type="GO" id="GO:0016985">
    <property type="term" value="F:mannan endo-1,4-beta-mannosidase activity"/>
    <property type="evidence" value="ECO:0007669"/>
    <property type="project" value="UniProtKB-EC"/>
</dbReference>
<dbReference type="SUPFAM" id="SSF51445">
    <property type="entry name" value="(Trans)glycosidases"/>
    <property type="match status" value="1"/>
</dbReference>
<keyword evidence="5" id="KW-0326">Glycosidase</keyword>
<comment type="catalytic activity">
    <reaction evidence="1">
        <text>Random hydrolysis of (1-&gt;4)-beta-D-mannosidic linkages in mannans, galactomannans and glucomannans.</text>
        <dbReference type="EC" id="3.2.1.78"/>
    </reaction>
</comment>
<evidence type="ECO:0000313" key="7">
    <source>
        <dbReference type="EMBL" id="OWP02474.1"/>
    </source>
</evidence>
<dbReference type="Pfam" id="PF26410">
    <property type="entry name" value="GH5_mannosidase"/>
    <property type="match status" value="1"/>
</dbReference>
<proteinExistence type="inferred from homology"/>
<dbReference type="PANTHER" id="PTHR31451:SF21">
    <property type="entry name" value="MANNAN ENDO-1,4-BETA-MANNOSIDASE C"/>
    <property type="match status" value="1"/>
</dbReference>
<keyword evidence="8" id="KW-1185">Reference proteome</keyword>
<evidence type="ECO:0000256" key="1">
    <source>
        <dbReference type="ARBA" id="ARBA00001678"/>
    </source>
</evidence>
<name>A0A218Z442_9HELO</name>
<dbReference type="EMBL" id="MZNU01000230">
    <property type="protein sequence ID" value="OWP02474.1"/>
    <property type="molecule type" value="Genomic_DNA"/>
</dbReference>
<dbReference type="Gene3D" id="3.20.20.80">
    <property type="entry name" value="Glycosidases"/>
    <property type="match status" value="1"/>
</dbReference>
<comment type="caution">
    <text evidence="7">The sequence shown here is derived from an EMBL/GenBank/DDBJ whole genome shotgun (WGS) entry which is preliminary data.</text>
</comment>
<evidence type="ECO:0000256" key="2">
    <source>
        <dbReference type="ARBA" id="ARBA00005641"/>
    </source>
</evidence>
<keyword evidence="4" id="KW-0378">Hydrolase</keyword>
<accession>A0A218Z442</accession>
<dbReference type="STRING" id="503106.A0A218Z442"/>
<reference evidence="7 8" key="1">
    <citation type="submission" date="2017-04" db="EMBL/GenBank/DDBJ databases">
        <title>Draft genome sequence of Marssonina coronaria NL1: causal agent of apple blotch.</title>
        <authorList>
            <person name="Cheng Q."/>
        </authorList>
    </citation>
    <scope>NUCLEOTIDE SEQUENCE [LARGE SCALE GENOMIC DNA]</scope>
    <source>
        <strain evidence="7 8">NL1</strain>
    </source>
</reference>
<comment type="similarity">
    <text evidence="2">Belongs to the glycosyl hydrolase 5 (cellulase A) family.</text>
</comment>
<sequence length="529" mass="59119">MAISAGRMREAEFRFIQIVEQLYTGHPPAGIPFANPTAIIQTVQHLDGRSANMKFSTALTALTALGSQAAANSLTRPAGFAYAEGENFMVDGKPFLFAGSNAYWLPFINSPADVELSIKESKRAGQKVIRTWGFNEKNVTFVPGGLPMYGGDTSIYFQSWENGKATVNTGATGLEVLDNVVRLAEANDMKLLVALTNNWADYGGMDVYTINLGFQYHDDFYREPTIKDAYKNYVSTVINRYKNSPAIFAWELANEARCSADGTKGLPRSASCSFNTTSAWYKEMGAFVKSIDPHHMVTWGGEGEFYEEGATDGFYSGYDGGNFYHELALPEMDFGTFHLYPDWWAKSVEWANQWVIDHGVAQQTLKKPVLFEEYGWLTPEFRLQNLNRVAPANETRVTVLQKWQELSLKYNMSDMYWQLGLCELTIGCSTNDGFTIYLNNTPEATPLIFDHANAINAKNSGLYVRVSPNIHRYYIPKSSPSSPALSAAADGRTDGAVPMLFAARHRRARQFEFEFECSFIFETETESTA</sequence>
<evidence type="ECO:0000256" key="3">
    <source>
        <dbReference type="ARBA" id="ARBA00012706"/>
    </source>
</evidence>
<evidence type="ECO:0000256" key="4">
    <source>
        <dbReference type="ARBA" id="ARBA00022801"/>
    </source>
</evidence>
<dbReference type="InParanoid" id="A0A218Z442"/>
<dbReference type="OrthoDB" id="406631at2759"/>
<dbReference type="Proteomes" id="UP000242519">
    <property type="component" value="Unassembled WGS sequence"/>
</dbReference>
<dbReference type="InterPro" id="IPR001547">
    <property type="entry name" value="Glyco_hydro_5"/>
</dbReference>